<dbReference type="SUPFAM" id="SSF48371">
    <property type="entry name" value="ARM repeat"/>
    <property type="match status" value="1"/>
</dbReference>
<organism evidence="1 2">
    <name type="scientific">Paractinoplanes globisporus</name>
    <dbReference type="NCBI Taxonomy" id="113565"/>
    <lineage>
        <taxon>Bacteria</taxon>
        <taxon>Bacillati</taxon>
        <taxon>Actinomycetota</taxon>
        <taxon>Actinomycetes</taxon>
        <taxon>Micromonosporales</taxon>
        <taxon>Micromonosporaceae</taxon>
        <taxon>Paractinoplanes</taxon>
    </lineage>
</organism>
<dbReference type="EMBL" id="JBIAZU010000004">
    <property type="protein sequence ID" value="MFF5292207.1"/>
    <property type="molecule type" value="Genomic_DNA"/>
</dbReference>
<dbReference type="RefSeq" id="WP_020510089.1">
    <property type="nucleotide sequence ID" value="NZ_JBIAZU010000004.1"/>
</dbReference>
<keyword evidence="2" id="KW-1185">Reference proteome</keyword>
<sequence length="176" mass="19949">MEDDETRRLVAVVATARTESEAEEAWVRLRLLGVDVVPYLAAAYPTATRYQGRVRLVFHSIRYARTSQDAFGLGMEAVSDRATLVRYRACQVLAYSLRHDAIRVLRDALGHPDRETAEDARAAIRAITAGNHHLFVDRTESGSTRWIVNPEDDQIAAQANSSSPTPDRWYRRLLRR</sequence>
<evidence type="ECO:0008006" key="3">
    <source>
        <dbReference type="Google" id="ProtNLM"/>
    </source>
</evidence>
<dbReference type="Proteomes" id="UP001602245">
    <property type="component" value="Unassembled WGS sequence"/>
</dbReference>
<accession>A0ABW6WFZ3</accession>
<protein>
    <recommendedName>
        <fullName evidence="3">HEAT repeat domain-containing protein</fullName>
    </recommendedName>
</protein>
<name>A0ABW6WFZ3_9ACTN</name>
<comment type="caution">
    <text evidence="1">The sequence shown here is derived from an EMBL/GenBank/DDBJ whole genome shotgun (WGS) entry which is preliminary data.</text>
</comment>
<evidence type="ECO:0000313" key="1">
    <source>
        <dbReference type="EMBL" id="MFF5292207.1"/>
    </source>
</evidence>
<evidence type="ECO:0000313" key="2">
    <source>
        <dbReference type="Proteomes" id="UP001602245"/>
    </source>
</evidence>
<proteinExistence type="predicted"/>
<reference evidence="1 2" key="1">
    <citation type="submission" date="2024-10" db="EMBL/GenBank/DDBJ databases">
        <title>The Natural Products Discovery Center: Release of the First 8490 Sequenced Strains for Exploring Actinobacteria Biosynthetic Diversity.</title>
        <authorList>
            <person name="Kalkreuter E."/>
            <person name="Kautsar S.A."/>
            <person name="Yang D."/>
            <person name="Bader C.D."/>
            <person name="Teijaro C.N."/>
            <person name="Fluegel L."/>
            <person name="Davis C.M."/>
            <person name="Simpson J.R."/>
            <person name="Lauterbach L."/>
            <person name="Steele A.D."/>
            <person name="Gui C."/>
            <person name="Meng S."/>
            <person name="Li G."/>
            <person name="Viehrig K."/>
            <person name="Ye F."/>
            <person name="Su P."/>
            <person name="Kiefer A.F."/>
            <person name="Nichols A."/>
            <person name="Cepeda A.J."/>
            <person name="Yan W."/>
            <person name="Fan B."/>
            <person name="Jiang Y."/>
            <person name="Adhikari A."/>
            <person name="Zheng C.-J."/>
            <person name="Schuster L."/>
            <person name="Cowan T.M."/>
            <person name="Smanski M.J."/>
            <person name="Chevrette M.G."/>
            <person name="De Carvalho L.P.S."/>
            <person name="Shen B."/>
        </authorList>
    </citation>
    <scope>NUCLEOTIDE SEQUENCE [LARGE SCALE GENOMIC DNA]</scope>
    <source>
        <strain evidence="1 2">NPDC000087</strain>
    </source>
</reference>
<dbReference type="InterPro" id="IPR016024">
    <property type="entry name" value="ARM-type_fold"/>
</dbReference>
<gene>
    <name evidence="1" type="ORF">ACFY35_22435</name>
</gene>